<dbReference type="PANTHER" id="PTHR37813">
    <property type="entry name" value="FELS-2 PROPHAGE PROTEIN"/>
    <property type="match status" value="1"/>
</dbReference>
<name>A0ABT7A579_9ACTN</name>
<dbReference type="InterPro" id="IPR010090">
    <property type="entry name" value="Phage_tape_meas"/>
</dbReference>
<accession>A0ABT7A579</accession>
<keyword evidence="5" id="KW-1185">Reference proteome</keyword>
<keyword evidence="2" id="KW-0812">Transmembrane</keyword>
<evidence type="ECO:0000256" key="2">
    <source>
        <dbReference type="SAM" id="Phobius"/>
    </source>
</evidence>
<dbReference type="Pfam" id="PF10145">
    <property type="entry name" value="PhageMin_Tail"/>
    <property type="match status" value="1"/>
</dbReference>
<proteinExistence type="predicted"/>
<dbReference type="EMBL" id="JANCPR020000037">
    <property type="protein sequence ID" value="MDJ1136212.1"/>
    <property type="molecule type" value="Genomic_DNA"/>
</dbReference>
<protein>
    <submittedName>
        <fullName evidence="4">Phage tail tape measure protein</fullName>
    </submittedName>
</protein>
<evidence type="ECO:0000256" key="1">
    <source>
        <dbReference type="ARBA" id="ARBA00022612"/>
    </source>
</evidence>
<feature type="domain" description="Phage tail tape measure protein" evidence="3">
    <location>
        <begin position="171"/>
        <end position="364"/>
    </location>
</feature>
<organism evidence="4 5">
    <name type="scientific">Streptomyces iconiensis</name>
    <dbReference type="NCBI Taxonomy" id="1384038"/>
    <lineage>
        <taxon>Bacteria</taxon>
        <taxon>Bacillati</taxon>
        <taxon>Actinomycetota</taxon>
        <taxon>Actinomycetes</taxon>
        <taxon>Kitasatosporales</taxon>
        <taxon>Streptomycetaceae</taxon>
        <taxon>Streptomyces</taxon>
    </lineage>
</organism>
<keyword evidence="1" id="KW-1188">Viral release from host cell</keyword>
<keyword evidence="2" id="KW-0472">Membrane</keyword>
<feature type="transmembrane region" description="Helical" evidence="2">
    <location>
        <begin position="565"/>
        <end position="586"/>
    </location>
</feature>
<gene>
    <name evidence="4" type="ORF">NMN56_030565</name>
</gene>
<reference evidence="4 5" key="1">
    <citation type="submission" date="2023-05" db="EMBL/GenBank/DDBJ databases">
        <title>Streptantibioticus silvisoli sp. nov., acidotolerant actinomycetes 1 from pine litter.</title>
        <authorList>
            <person name="Swiecimska M."/>
            <person name="Golinska P."/>
            <person name="Sangal V."/>
            <person name="Wachnowicz B."/>
            <person name="Goodfellow M."/>
        </authorList>
    </citation>
    <scope>NUCLEOTIDE SEQUENCE [LARGE SCALE GENOMIC DNA]</scope>
    <source>
        <strain evidence="4 5">DSM 42109</strain>
    </source>
</reference>
<comment type="caution">
    <text evidence="4">The sequence shown here is derived from an EMBL/GenBank/DDBJ whole genome shotgun (WGS) entry which is preliminary data.</text>
</comment>
<keyword evidence="2" id="KW-1133">Transmembrane helix</keyword>
<evidence type="ECO:0000313" key="4">
    <source>
        <dbReference type="EMBL" id="MDJ1136212.1"/>
    </source>
</evidence>
<dbReference type="Proteomes" id="UP001214441">
    <property type="component" value="Unassembled WGS sequence"/>
</dbReference>
<evidence type="ECO:0000259" key="3">
    <source>
        <dbReference type="Pfam" id="PF10145"/>
    </source>
</evidence>
<dbReference type="RefSeq" id="WP_274043061.1">
    <property type="nucleotide sequence ID" value="NZ_JANCPR020000037.1"/>
</dbReference>
<dbReference type="PANTHER" id="PTHR37813:SF1">
    <property type="entry name" value="FELS-2 PROPHAGE PROTEIN"/>
    <property type="match status" value="1"/>
</dbReference>
<evidence type="ECO:0000313" key="5">
    <source>
        <dbReference type="Proteomes" id="UP001214441"/>
    </source>
</evidence>
<sequence>MALTVGELTALVSVDDERMSAGLNRAEGRVRTAGREMGDEAARAGRHAGQALGDGVARGADGGLQGTRSQFARAGQQAGGEFADGAADGSAGAGEQIGGRLQGMKAGIAGGAAALGAAAGALLVAAMGQALEQSRIAGRLGAQLGATPAVAKRYGEIAGAMYANAITEDFQGAADAISATMRSGLVPTGATNAQIESISTKVSDLASTFELDLGQTANAVGQIMKTKLAPNAEAALDVMTRGMQKMGPRADDLMDTFNEYAVQFAQLGLSAKEATGMMSQGLKAGARDTDVVADALKEFVLIAQGGGDEVDKAFAAIGLSGDEMQRVFSKGGPKAKEALDKVFDGLRNIKDPSERAALSLTLFGTKSEDTQKALMALDPSSAVGALGKVGGAADKMGNTLRDNAGSRVEAFKRTMQQGFVDFLGGTVLPALEKFRESFGGAFSGIGQALADFWEEIAPHLEKLQGVFGEITAAFSGEGDGGGLGAKVQESLGMAAQIIQDVVTLIDEIWSKHGESILEVARVVWDTIGAYVSNAMQLVKGIIEVVTGLISGDWDKVWQGIKDMTGGIWGILIALVSGAISLLWAVLKLGLKFVGQIIADGWDWAVEKTKSKWRGLLSWFGGIPQWAADKVGPITKKLSDLAARAGKAFKDWLVRKFRETVDWAAGLPDRLVRAVGDLKDLLVGTGKDVARGLLRGIKSMGGWMKDKLVSFAKSAVPGPIAKALGIHSPSRVMAQKVGRWIPAGIVQGIEGGAGALDRTMRALVTPPPLPSFSPAYAGAGASPYGRASASGAPAGPTVHVEHWHAAENGSPDDNARALAWAAKARG</sequence>